<comment type="caution">
    <text evidence="1">The sequence shown here is derived from an EMBL/GenBank/DDBJ whole genome shotgun (WGS) entry which is preliminary data.</text>
</comment>
<proteinExistence type="predicted"/>
<dbReference type="NCBIfam" id="TIGR01965">
    <property type="entry name" value="VCBS_repeat"/>
    <property type="match status" value="2"/>
</dbReference>
<dbReference type="Gene3D" id="2.60.120.260">
    <property type="entry name" value="Galactose-binding domain-like"/>
    <property type="match status" value="1"/>
</dbReference>
<organism evidence="1 2">
    <name type="scientific">Methyloglobulus morosus KoM1</name>
    <dbReference type="NCBI Taxonomy" id="1116472"/>
    <lineage>
        <taxon>Bacteria</taxon>
        <taxon>Pseudomonadati</taxon>
        <taxon>Pseudomonadota</taxon>
        <taxon>Gammaproteobacteria</taxon>
        <taxon>Methylococcales</taxon>
        <taxon>Methylococcaceae</taxon>
        <taxon>Methyloglobulus</taxon>
    </lineage>
</organism>
<dbReference type="Proteomes" id="UP000017842">
    <property type="component" value="Unassembled WGS sequence"/>
</dbReference>
<sequence>MIPILHKAMAFSNENIRFRLLSIIFMGILGLAFARPAASAVVEVLEAEQAIVKNASVNPKGYVELNASNSRRGSLEWAFNAPSAGDYEIRFRYHINKHEFSPLMSISTSTYVIAKKRFFDTLGTWQEETWLIKAGANEQVIIRLGVDKPSLDKNRVEHIDIDKLTIGQPSFLNANVKVVADQEPEFGQSGYGNTYYGIVDPQGRRSTLKKWLRANGYTNNRNKQKIVRSQYINSFDLGFGRSMSCLDADHLSCYVDNYINLDRDKPVTNTTKKPAFAATVTMERMQFLDPVTQQFRLITAFYVYDKEGRRINRAPLDNEGAKAVPESCYACHKGNIDSNGNPVGGQFLPWDLNLLDQQLRGSPAIAKQIDAIRELNHMVWKDAAVQYDPNDPAKVRKQSLKNLIEGWYGGEPLPGTTYNPNFIPNSWYTDPASANVECSGVPTTKPCKEKFSYQSVYANYCRTCHVTHGVGQDAGTQLGKLWTTAEQFRLDAFVAICASPNAAKLMPNAELTFHRFSSDIVPGTGRTAKDILCNAVKDNHKPTANPDVGSNVSIPDTNVNVSINSVVSVMQNDTKGDGQNTIALASSTPPHGTFGTLTLNPDGSYNYTLDKPDDNLAVKNIRDVTKQDTATYSYVLTDEDGDTSTATLTIPIFAGSQAGNISQIIAYNDTGLLNGNVKDASSFPNDAIKAGSTAALSPPAPNPATGTYGSTLSLSPDGTYSYDLNEANGTVQSLIASNELTENFSYKLTDTNNVESTATINITITGRTPTNDDIRPIIDANCVSCHSAPILDGGLDFSGGAFTSSKTRIKVRAGAESIEGPMPPSGLLSQELRNIINAW</sequence>
<evidence type="ECO:0000313" key="1">
    <source>
        <dbReference type="EMBL" id="ESS70623.1"/>
    </source>
</evidence>
<dbReference type="STRING" id="1116472.MGMO_120c00100"/>
<dbReference type="OrthoDB" id="9813456at2"/>
<accession>V5C1G9</accession>
<keyword evidence="2" id="KW-1185">Reference proteome</keyword>
<dbReference type="AlphaFoldDB" id="V5C1G9"/>
<dbReference type="Pfam" id="PF17963">
    <property type="entry name" value="Big_9"/>
    <property type="match status" value="1"/>
</dbReference>
<dbReference type="eggNOG" id="COG3210">
    <property type="taxonomic scope" value="Bacteria"/>
</dbReference>
<dbReference type="EMBL" id="AYLO01000112">
    <property type="protein sequence ID" value="ESS70623.1"/>
    <property type="molecule type" value="Genomic_DNA"/>
</dbReference>
<protein>
    <submittedName>
        <fullName evidence="1">VCBS repeat</fullName>
    </submittedName>
</protein>
<dbReference type="PATRIC" id="fig|1116472.3.peg.3123"/>
<dbReference type="RefSeq" id="WP_023495780.1">
    <property type="nucleotide sequence ID" value="NZ_AYLO01000112.1"/>
</dbReference>
<evidence type="ECO:0000313" key="2">
    <source>
        <dbReference type="Proteomes" id="UP000017842"/>
    </source>
</evidence>
<name>V5C1G9_9GAMM</name>
<reference evidence="1 2" key="1">
    <citation type="journal article" date="2013" name="Genome Announc.">
        <title>Draft Genome Sequence of the Methanotrophic Gammaproteobacterium Methyloglobulus morosus DSM 22980 Strain KoM1.</title>
        <authorList>
            <person name="Poehlein A."/>
            <person name="Deutzmann J.S."/>
            <person name="Daniel R."/>
            <person name="Simeonova D.D."/>
        </authorList>
    </citation>
    <scope>NUCLEOTIDE SEQUENCE [LARGE SCALE GENOMIC DNA]</scope>
    <source>
        <strain evidence="1 2">KoM1</strain>
    </source>
</reference>
<dbReference type="InterPro" id="IPR010221">
    <property type="entry name" value="VCBS_dom"/>
</dbReference>
<gene>
    <name evidence="1" type="ORF">MGMO_120c00100</name>
</gene>